<evidence type="ECO:0000256" key="1">
    <source>
        <dbReference type="SAM" id="SignalP"/>
    </source>
</evidence>
<gene>
    <name evidence="2" type="ORF">PENSUB_2630</name>
</gene>
<keyword evidence="1" id="KW-0732">Signal</keyword>
<comment type="caution">
    <text evidence="2">The sequence shown here is derived from an EMBL/GenBank/DDBJ whole genome shotgun (WGS) entry which is preliminary data.</text>
</comment>
<dbReference type="OrthoDB" id="4332384at2759"/>
<organism evidence="2 3">
    <name type="scientific">Penicillium subrubescens</name>
    <dbReference type="NCBI Taxonomy" id="1316194"/>
    <lineage>
        <taxon>Eukaryota</taxon>
        <taxon>Fungi</taxon>
        <taxon>Dikarya</taxon>
        <taxon>Ascomycota</taxon>
        <taxon>Pezizomycotina</taxon>
        <taxon>Eurotiomycetes</taxon>
        <taxon>Eurotiomycetidae</taxon>
        <taxon>Eurotiales</taxon>
        <taxon>Aspergillaceae</taxon>
        <taxon>Penicillium</taxon>
    </lineage>
</organism>
<protein>
    <recommendedName>
        <fullName evidence="4">Cell wall galactomannoprotein</fullName>
    </recommendedName>
</protein>
<evidence type="ECO:0000313" key="3">
    <source>
        <dbReference type="Proteomes" id="UP000186955"/>
    </source>
</evidence>
<name>A0A1Q5UH34_9EURO</name>
<evidence type="ECO:0008006" key="4">
    <source>
        <dbReference type="Google" id="ProtNLM"/>
    </source>
</evidence>
<dbReference type="EMBL" id="MNBE01000273">
    <property type="protein sequence ID" value="OKP11764.1"/>
    <property type="molecule type" value="Genomic_DNA"/>
</dbReference>
<accession>A0A1Q5UH34</accession>
<dbReference type="AlphaFoldDB" id="A0A1Q5UH34"/>
<evidence type="ECO:0000313" key="2">
    <source>
        <dbReference type="EMBL" id="OKP11764.1"/>
    </source>
</evidence>
<keyword evidence="3" id="KW-1185">Reference proteome</keyword>
<sequence>MQIKQLLISAVLAPAALAATSPQTVFYGFENLHKRILSTHECLKSFNGGMTQSLTCGYELYNVLMASGSSRKDLADLDSVPADQVQTYLNHYHGIRSAVADTLSTAFSKVDSIESQGFKMFSQVLLRNFASERAIFETLTKSKIPVANHSEIAGPVDSLKVEFEKTLTVFS</sequence>
<dbReference type="Proteomes" id="UP000186955">
    <property type="component" value="Unassembled WGS sequence"/>
</dbReference>
<proteinExistence type="predicted"/>
<feature type="chain" id="PRO_5013225420" description="Cell wall galactomannoprotein" evidence="1">
    <location>
        <begin position="19"/>
        <end position="171"/>
    </location>
</feature>
<reference evidence="2 3" key="1">
    <citation type="submission" date="2016-10" db="EMBL/GenBank/DDBJ databases">
        <title>Genome sequence of the ascomycete fungus Penicillium subrubescens.</title>
        <authorList>
            <person name="De Vries R.P."/>
            <person name="Peng M."/>
            <person name="Dilokpimol A."/>
            <person name="Hilden K."/>
            <person name="Makela M.R."/>
            <person name="Grigoriev I."/>
            <person name="Riley R."/>
            <person name="Granchi Z."/>
        </authorList>
    </citation>
    <scope>NUCLEOTIDE SEQUENCE [LARGE SCALE GENOMIC DNA]</scope>
    <source>
        <strain evidence="2 3">CBS 132785</strain>
    </source>
</reference>
<feature type="signal peptide" evidence="1">
    <location>
        <begin position="1"/>
        <end position="18"/>
    </location>
</feature>